<feature type="transmembrane region" description="Helical" evidence="1">
    <location>
        <begin position="21"/>
        <end position="39"/>
    </location>
</feature>
<evidence type="ECO:0000256" key="1">
    <source>
        <dbReference type="SAM" id="Phobius"/>
    </source>
</evidence>
<protein>
    <submittedName>
        <fullName evidence="2">Uncharacterized protein</fullName>
    </submittedName>
</protein>
<gene>
    <name evidence="2" type="ORF">M125_1632</name>
</gene>
<keyword evidence="1" id="KW-0472">Membrane</keyword>
<name>A0A015W0D3_BACFG</name>
<comment type="caution">
    <text evidence="2">The sequence shown here is derived from an EMBL/GenBank/DDBJ whole genome shotgun (WGS) entry which is preliminary data.</text>
</comment>
<dbReference type="Proteomes" id="UP000020773">
    <property type="component" value="Unassembled WGS sequence"/>
</dbReference>
<evidence type="ECO:0000313" key="3">
    <source>
        <dbReference type="Proteomes" id="UP000020773"/>
    </source>
</evidence>
<keyword evidence="1" id="KW-1133">Transmembrane helix</keyword>
<proteinExistence type="predicted"/>
<keyword evidence="1" id="KW-0812">Transmembrane</keyword>
<reference evidence="2 3" key="1">
    <citation type="submission" date="2014-02" db="EMBL/GenBank/DDBJ databases">
        <authorList>
            <person name="Sears C."/>
            <person name="Carroll K."/>
            <person name="Sack B.R."/>
            <person name="Qadri F."/>
            <person name="Myers L.L."/>
            <person name="Chung G.-T."/>
            <person name="Escheverria P."/>
            <person name="Fraser C.M."/>
            <person name="Sadzewicz L."/>
            <person name="Shefchek K.A."/>
            <person name="Tallon L."/>
            <person name="Das S.P."/>
            <person name="Daugherty S."/>
            <person name="Mongodin E.F."/>
        </authorList>
    </citation>
    <scope>NUCLEOTIDE SEQUENCE [LARGE SCALE GENOMIC DNA]</scope>
    <source>
        <strain evidence="3">3998T(B)3</strain>
    </source>
</reference>
<dbReference type="AlphaFoldDB" id="A0A015W0D3"/>
<evidence type="ECO:0000313" key="2">
    <source>
        <dbReference type="EMBL" id="EXY91638.1"/>
    </source>
</evidence>
<organism evidence="2 3">
    <name type="scientific">Bacteroides fragilis str. 3998T(B)3</name>
    <dbReference type="NCBI Taxonomy" id="1339316"/>
    <lineage>
        <taxon>Bacteria</taxon>
        <taxon>Pseudomonadati</taxon>
        <taxon>Bacteroidota</taxon>
        <taxon>Bacteroidia</taxon>
        <taxon>Bacteroidales</taxon>
        <taxon>Bacteroidaceae</taxon>
        <taxon>Bacteroides</taxon>
    </lineage>
</organism>
<sequence>MCAIAIKFVLLYANKDKIIKYNFYLFALFFTKKALSLLLKMN</sequence>
<dbReference type="PATRIC" id="fig|1339316.3.peg.1582"/>
<accession>A0A015W0D3</accession>
<dbReference type="EMBL" id="JGDB01000036">
    <property type="protein sequence ID" value="EXY91638.1"/>
    <property type="molecule type" value="Genomic_DNA"/>
</dbReference>